<dbReference type="Gene3D" id="3.10.129.10">
    <property type="entry name" value="Hotdog Thioesterase"/>
    <property type="match status" value="1"/>
</dbReference>
<accession>A0A3S2TS29</accession>
<organism evidence="4 5">
    <name type="scientific">Rubrivivax albus</name>
    <dbReference type="NCBI Taxonomy" id="2499835"/>
    <lineage>
        <taxon>Bacteria</taxon>
        <taxon>Pseudomonadati</taxon>
        <taxon>Pseudomonadota</taxon>
        <taxon>Betaproteobacteria</taxon>
        <taxon>Burkholderiales</taxon>
        <taxon>Sphaerotilaceae</taxon>
        <taxon>Rubrivivax</taxon>
    </lineage>
</organism>
<evidence type="ECO:0000256" key="2">
    <source>
        <dbReference type="ARBA" id="ARBA00022801"/>
    </source>
</evidence>
<dbReference type="SUPFAM" id="SSF54637">
    <property type="entry name" value="Thioesterase/thiol ester dehydrase-isomerase"/>
    <property type="match status" value="1"/>
</dbReference>
<comment type="similarity">
    <text evidence="1">Belongs to the thioesterase PaaI family.</text>
</comment>
<evidence type="ECO:0000256" key="1">
    <source>
        <dbReference type="ARBA" id="ARBA00008324"/>
    </source>
</evidence>
<dbReference type="GO" id="GO:0047617">
    <property type="term" value="F:fatty acyl-CoA hydrolase activity"/>
    <property type="evidence" value="ECO:0007669"/>
    <property type="project" value="InterPro"/>
</dbReference>
<dbReference type="InterPro" id="IPR006683">
    <property type="entry name" value="Thioestr_dom"/>
</dbReference>
<reference evidence="4 5" key="1">
    <citation type="submission" date="2019-01" db="EMBL/GenBank/DDBJ databases">
        <authorList>
            <person name="Chen W.-M."/>
        </authorList>
    </citation>
    <scope>NUCLEOTIDE SEQUENCE [LARGE SCALE GENOMIC DNA]</scope>
    <source>
        <strain evidence="4 5">ICH-3</strain>
    </source>
</reference>
<dbReference type="OrthoDB" id="7060041at2"/>
<evidence type="ECO:0000313" key="5">
    <source>
        <dbReference type="Proteomes" id="UP000288178"/>
    </source>
</evidence>
<name>A0A3S2TS29_9BURK</name>
<dbReference type="PANTHER" id="PTHR21660">
    <property type="entry name" value="THIOESTERASE SUPERFAMILY MEMBER-RELATED"/>
    <property type="match status" value="1"/>
</dbReference>
<dbReference type="InterPro" id="IPR003736">
    <property type="entry name" value="PAAI_dom"/>
</dbReference>
<keyword evidence="2" id="KW-0378">Hydrolase</keyword>
<dbReference type="Pfam" id="PF03061">
    <property type="entry name" value="4HBT"/>
    <property type="match status" value="1"/>
</dbReference>
<protein>
    <submittedName>
        <fullName evidence="4">PaaI family thioesterase</fullName>
    </submittedName>
</protein>
<proteinExistence type="inferred from homology"/>
<evidence type="ECO:0000313" key="4">
    <source>
        <dbReference type="EMBL" id="RVT52702.1"/>
    </source>
</evidence>
<dbReference type="InterPro" id="IPR029069">
    <property type="entry name" value="HotDog_dom_sf"/>
</dbReference>
<dbReference type="PANTHER" id="PTHR21660:SF1">
    <property type="entry name" value="ACYL-COENZYME A THIOESTERASE 13"/>
    <property type="match status" value="1"/>
</dbReference>
<keyword evidence="5" id="KW-1185">Reference proteome</keyword>
<sequence>MTAANVPDGFLPAALGGEFIRANGPLYLKRGEGRAWLGFRVESRHTNPAGILHGGMMASFCDMLLPICAHHQEPALARRFLPTINLQIDYLAPSPLGAWVEGEAQVLRSTTTLAFIQGLVTADGAPVARASGIFKIGPVFERPPAPG</sequence>
<feature type="domain" description="Thioesterase" evidence="3">
    <location>
        <begin position="50"/>
        <end position="123"/>
    </location>
</feature>
<dbReference type="AlphaFoldDB" id="A0A3S2TS29"/>
<dbReference type="EMBL" id="SACT01000002">
    <property type="protein sequence ID" value="RVT52702.1"/>
    <property type="molecule type" value="Genomic_DNA"/>
</dbReference>
<dbReference type="RefSeq" id="WP_128198074.1">
    <property type="nucleotide sequence ID" value="NZ_SACT01000002.1"/>
</dbReference>
<dbReference type="InterPro" id="IPR039298">
    <property type="entry name" value="ACOT13"/>
</dbReference>
<gene>
    <name evidence="4" type="ORF">ENE75_09810</name>
</gene>
<dbReference type="Proteomes" id="UP000288178">
    <property type="component" value="Unassembled WGS sequence"/>
</dbReference>
<comment type="caution">
    <text evidence="4">The sequence shown here is derived from an EMBL/GenBank/DDBJ whole genome shotgun (WGS) entry which is preliminary data.</text>
</comment>
<dbReference type="NCBIfam" id="TIGR00369">
    <property type="entry name" value="unchar_dom_1"/>
    <property type="match status" value="1"/>
</dbReference>
<evidence type="ECO:0000259" key="3">
    <source>
        <dbReference type="Pfam" id="PF03061"/>
    </source>
</evidence>
<dbReference type="CDD" id="cd03443">
    <property type="entry name" value="PaaI_thioesterase"/>
    <property type="match status" value="1"/>
</dbReference>